<evidence type="ECO:0000256" key="4">
    <source>
        <dbReference type="ARBA" id="ARBA00022825"/>
    </source>
</evidence>
<dbReference type="InterPro" id="IPR036966">
    <property type="entry name" value="CBM3_sf"/>
</dbReference>
<name>A0A1M6WLG9_9BACT</name>
<sequence>MKRYVLLVFFCSFASAMDSLSVRLVSERHRTEWNWVEYRISLVNKSNIPILNPEIRYFAENSWIQFCERNKINSRCKESNGGLYLKDSLLTLSVDYVTWPFSVSPSIFSDGKWSTIKLKMKGMFYPGSNVDIYFRIYRNDWGAWDCSRDFSYQKNSNFVEENYQMAVYDASSQLLWGYDPTSGRYSIKDVLWQDRRENFLVQKFDGNSNEVIPAGRFWLLKDVPLLSKERILLKERGLKPLEAGRIQNKNLYLFRSEIPIKKFTLDSLLTNFYNAIVADDTTRLSIDFFRTEFSYEKKDSCESIGVCKDDSLSRTEFDLFISCWPDVTMGDCKNIAIGCGGLRAEIDRNLVVSTHTKETLSCLEINQNIRHIDVSRESKPVNDKGRKAINIDVLQNNEAWKNALLMQQPTTNWLSDADYTGEGIVVGVYDSGILYNHSTFNEVAATGELVQRKLAGESKIECKFNDCEHGSHVAGIIGGNGWKSGSAANGRDNFLYRGVAPKVNFYANRMFVLHQKGNVVNHSHINDFSGLYEFNSYTMDYNLFYDWKNCEDECDSISKASIYAAANNGGLTPQYGNLLSYHSILANTKNSTVVGNMSSVTSVRNSTSSMGPTWDGRIKPDLMAPGSGAEFRFDENAPLVLLIDYFRMYHKNAETPFFELNFGTNDSLLNPDLRRKNCIYLSESPEQLIKCNLFREKFVGKLEYLDDALASNGKALKWTENRLSAQESYVNWRYELFSATPFEVQQDDEIEIRFRRISGKIDYPIINGSVYFSSEDDFYDGYETTSVRWILGKIGDDYQTTRFPWNGKSLVSNFLRFGFNYDYGIVSSVPCKQFEDEMSCYGESSGTSMAAPFVSGIAALMYQKFRTKTGLSLDKFSMRNSTVKAILIHTSIDMEDSQQAHVAYNSDISAAEHDGNLYYTPYGKGPDFATGWGRVDAESALGYIEDYDETSKSFSRFREFDISNGQEKNWSIYVPEGVHSLRATLVWDDAPGMRDDGNVPVVSSLDSKLINDLDMYFISPSGKFYFPWRLRPLPTNKIDFNGNLIQETFGLENIHKSDIQEAERFCGKNDKLSGECFDHLNNVEVVDVDFPEKGKWQIVVRGTRIVQGNDSSGNAQVASIVSDLRLWNSTCQIVHPYLSQNRLVCEYALGDNLESFVTFNKQTYVGKGDSIFLYDDKNHLLGTYTGTGLSGKRIKVRGKKLKVILDSDNDDSQGYGFEISRIEKVPYSILPMLFETSKKRKMINE</sequence>
<dbReference type="InterPro" id="IPR008979">
    <property type="entry name" value="Galactose-bd-like_sf"/>
</dbReference>
<dbReference type="PROSITE" id="PS00138">
    <property type="entry name" value="SUBTILASE_SER"/>
    <property type="match status" value="1"/>
</dbReference>
<protein>
    <submittedName>
        <fullName evidence="8">Subtilase family protein</fullName>
    </submittedName>
</protein>
<reference evidence="9" key="1">
    <citation type="submission" date="2016-11" db="EMBL/GenBank/DDBJ databases">
        <authorList>
            <person name="Varghese N."/>
            <person name="Submissions S."/>
        </authorList>
    </citation>
    <scope>NUCLEOTIDE SEQUENCE [LARGE SCALE GENOMIC DNA]</scope>
    <source>
        <strain evidence="9">UWOS</strain>
    </source>
</reference>
<dbReference type="InterPro" id="IPR036852">
    <property type="entry name" value="Peptidase_S8/S53_dom_sf"/>
</dbReference>
<dbReference type="GO" id="GO:0030248">
    <property type="term" value="F:cellulose binding"/>
    <property type="evidence" value="ECO:0007669"/>
    <property type="project" value="InterPro"/>
</dbReference>
<dbReference type="InterPro" id="IPR008965">
    <property type="entry name" value="CBM2/CBM3_carb-bd_dom_sf"/>
</dbReference>
<feature type="active site" description="Charge relay system" evidence="5">
    <location>
        <position position="469"/>
    </location>
</feature>
<evidence type="ECO:0000256" key="6">
    <source>
        <dbReference type="SAM" id="SignalP"/>
    </source>
</evidence>
<organism evidence="8 9">
    <name type="scientific">Fibrobacter intestinalis</name>
    <dbReference type="NCBI Taxonomy" id="28122"/>
    <lineage>
        <taxon>Bacteria</taxon>
        <taxon>Pseudomonadati</taxon>
        <taxon>Fibrobacterota</taxon>
        <taxon>Fibrobacteria</taxon>
        <taxon>Fibrobacterales</taxon>
        <taxon>Fibrobacteraceae</taxon>
        <taxon>Fibrobacter</taxon>
    </lineage>
</organism>
<dbReference type="PRINTS" id="PR00723">
    <property type="entry name" value="SUBTILISIN"/>
</dbReference>
<dbReference type="SUPFAM" id="SSF49785">
    <property type="entry name" value="Galactose-binding domain-like"/>
    <property type="match status" value="1"/>
</dbReference>
<gene>
    <name evidence="8" type="ORF">SAMN05720469_12530</name>
</gene>
<feature type="signal peptide" evidence="6">
    <location>
        <begin position="1"/>
        <end position="16"/>
    </location>
</feature>
<dbReference type="EMBL" id="FRAW01000025">
    <property type="protein sequence ID" value="SHK94567.1"/>
    <property type="molecule type" value="Genomic_DNA"/>
</dbReference>
<keyword evidence="2 5" id="KW-0645">Protease</keyword>
<dbReference type="InterPro" id="IPR051048">
    <property type="entry name" value="Peptidase_S8/S53_subtilisin"/>
</dbReference>
<dbReference type="Gene3D" id="2.60.120.380">
    <property type="match status" value="1"/>
</dbReference>
<keyword evidence="4 5" id="KW-0720">Serine protease</keyword>
<feature type="domain" description="Peptidase S8/S53" evidence="7">
    <location>
        <begin position="421"/>
        <end position="627"/>
    </location>
</feature>
<dbReference type="AlphaFoldDB" id="A0A1M6WLG9"/>
<dbReference type="SUPFAM" id="SSF49384">
    <property type="entry name" value="Carbohydrate-binding domain"/>
    <property type="match status" value="1"/>
</dbReference>
<dbReference type="PANTHER" id="PTHR43399">
    <property type="entry name" value="SUBTILISIN-RELATED"/>
    <property type="match status" value="1"/>
</dbReference>
<evidence type="ECO:0000256" key="2">
    <source>
        <dbReference type="ARBA" id="ARBA00022670"/>
    </source>
</evidence>
<dbReference type="InterPro" id="IPR022398">
    <property type="entry name" value="Peptidase_S8_His-AS"/>
</dbReference>
<evidence type="ECO:0000256" key="5">
    <source>
        <dbReference type="PROSITE-ProRule" id="PRU01240"/>
    </source>
</evidence>
<dbReference type="SUPFAM" id="SSF52743">
    <property type="entry name" value="Subtilisin-like"/>
    <property type="match status" value="1"/>
</dbReference>
<evidence type="ECO:0000313" key="9">
    <source>
        <dbReference type="Proteomes" id="UP000184275"/>
    </source>
</evidence>
<feature type="active site" description="Charge relay system" evidence="5">
    <location>
        <position position="848"/>
    </location>
</feature>
<keyword evidence="9" id="KW-1185">Reference proteome</keyword>
<comment type="similarity">
    <text evidence="1 5">Belongs to the peptidase S8 family.</text>
</comment>
<keyword evidence="6" id="KW-0732">Signal</keyword>
<dbReference type="GO" id="GO:0006508">
    <property type="term" value="P:proteolysis"/>
    <property type="evidence" value="ECO:0007669"/>
    <property type="project" value="UniProtKB-KW"/>
</dbReference>
<feature type="domain" description="Peptidase S8/S53" evidence="7">
    <location>
        <begin position="827"/>
        <end position="909"/>
    </location>
</feature>
<evidence type="ECO:0000256" key="3">
    <source>
        <dbReference type="ARBA" id="ARBA00022801"/>
    </source>
</evidence>
<dbReference type="PROSITE" id="PS51892">
    <property type="entry name" value="SUBTILASE"/>
    <property type="match status" value="1"/>
</dbReference>
<dbReference type="GO" id="GO:0004252">
    <property type="term" value="F:serine-type endopeptidase activity"/>
    <property type="evidence" value="ECO:0007669"/>
    <property type="project" value="UniProtKB-UniRule"/>
</dbReference>
<feature type="active site" description="Charge relay system" evidence="5">
    <location>
        <position position="430"/>
    </location>
</feature>
<dbReference type="Gene3D" id="2.60.40.710">
    <property type="entry name" value="Endoglucanase-like"/>
    <property type="match status" value="1"/>
</dbReference>
<dbReference type="PROSITE" id="PS00137">
    <property type="entry name" value="SUBTILASE_HIS"/>
    <property type="match status" value="1"/>
</dbReference>
<proteinExistence type="inferred from homology"/>
<keyword evidence="3 5" id="KW-0378">Hydrolase</keyword>
<dbReference type="PANTHER" id="PTHR43399:SF4">
    <property type="entry name" value="CELL WALL-ASSOCIATED PROTEASE"/>
    <property type="match status" value="1"/>
</dbReference>
<dbReference type="Pfam" id="PF00082">
    <property type="entry name" value="Peptidase_S8"/>
    <property type="match status" value="2"/>
</dbReference>
<dbReference type="InterPro" id="IPR023828">
    <property type="entry name" value="Peptidase_S8_Ser-AS"/>
</dbReference>
<dbReference type="InterPro" id="IPR000209">
    <property type="entry name" value="Peptidase_S8/S53_dom"/>
</dbReference>
<dbReference type="InterPro" id="IPR015500">
    <property type="entry name" value="Peptidase_S8_subtilisin-rel"/>
</dbReference>
<evidence type="ECO:0000259" key="7">
    <source>
        <dbReference type="Pfam" id="PF00082"/>
    </source>
</evidence>
<accession>A0A1M6WLG9</accession>
<dbReference type="Gene3D" id="3.40.50.200">
    <property type="entry name" value="Peptidase S8/S53 domain"/>
    <property type="match status" value="2"/>
</dbReference>
<evidence type="ECO:0000256" key="1">
    <source>
        <dbReference type="ARBA" id="ARBA00011073"/>
    </source>
</evidence>
<dbReference type="GO" id="GO:0005975">
    <property type="term" value="P:carbohydrate metabolic process"/>
    <property type="evidence" value="ECO:0007669"/>
    <property type="project" value="InterPro"/>
</dbReference>
<feature type="chain" id="PRO_5012816516" evidence="6">
    <location>
        <begin position="17"/>
        <end position="1245"/>
    </location>
</feature>
<dbReference type="Proteomes" id="UP000184275">
    <property type="component" value="Unassembled WGS sequence"/>
</dbReference>
<evidence type="ECO:0000313" key="8">
    <source>
        <dbReference type="EMBL" id="SHK94567.1"/>
    </source>
</evidence>